<comment type="caution">
    <text evidence="3">The sequence shown here is derived from an EMBL/GenBank/DDBJ whole genome shotgun (WGS) entry which is preliminary data.</text>
</comment>
<dbReference type="PROSITE" id="PS00213">
    <property type="entry name" value="LIPOCALIN"/>
    <property type="match status" value="1"/>
</dbReference>
<evidence type="ECO:0000259" key="2">
    <source>
        <dbReference type="PROSITE" id="PS51886"/>
    </source>
</evidence>
<comment type="similarity">
    <text evidence="1">Belongs to the IFI44 family.</text>
</comment>
<sequence>MSVITSHLSKQQEMKLSSLLGHGKLSLLFKASVHGFNSNSFHQKCDRQGSTVTVAYNNSGYIFGAYTSKDYAQTGQNIADDKAFLFSFNTGDVDKAPLRVVGTEPQQAFTDGNTGPNFVSLLFMYNNTATIYSNPGTYPFDPVEMHGNDLQLIECEVYRVEGFGALMEEPWRNVEWSLEKRKSLMDVITRWTPGVSSVQKARVLLVGAVGAGKSSFFNSFNSMFKGHVTFRANTGTAGTSLTTQFRVYSIKVNGKFLPLTLCDSMGLEEGLNAGLDIEDFSNILKGHIQDKYQFNPSMPLQSESPYFCKAPTVKEKIHAVVYVMDACKIKLLSDKMIEKLAAFRRKANHMGVPQMVLLTKVDEACRSMGEDLKHVYQSQYIYRMMQEVSVHLGVSLSSVVPVKNYSKELELDLHTDLVLLNAVVQIIRTAEAYFDDFTCEEEKSISQDSGPEPALGEDVNDRALVLGQTVSLDGFQSSSSQSRNLCWSSEGEMEVQVCLALSLVTVLTVVEAQVPHWGPCPEPSTQPAFNLKRFMGRWFEVAKLPAQFEKGRCIETNFTLTTDMSALLPYTPYWILYTDYVCSAVVYSCTDVLRIFHVDFAWILGRSRTLSESTVQHAKEIFMENRIDVSRMIASSQEDCYRAA</sequence>
<dbReference type="Gene3D" id="3.40.50.300">
    <property type="entry name" value="P-loop containing nucleotide triphosphate hydrolases"/>
    <property type="match status" value="1"/>
</dbReference>
<dbReference type="EMBL" id="JAHKSW010000007">
    <property type="protein sequence ID" value="KAG7329857.1"/>
    <property type="molecule type" value="Genomic_DNA"/>
</dbReference>
<evidence type="ECO:0000256" key="1">
    <source>
        <dbReference type="ARBA" id="ARBA00009243"/>
    </source>
</evidence>
<dbReference type="PANTHER" id="PTHR14241">
    <property type="entry name" value="INTERFERON-INDUCED PROTEIN 44"/>
    <property type="match status" value="1"/>
</dbReference>
<evidence type="ECO:0000313" key="3">
    <source>
        <dbReference type="EMBL" id="KAG7329857.1"/>
    </source>
</evidence>
<dbReference type="Pfam" id="PF00061">
    <property type="entry name" value="Lipocalin"/>
    <property type="match status" value="1"/>
</dbReference>
<keyword evidence="4" id="KW-1185">Reference proteome</keyword>
<dbReference type="AlphaFoldDB" id="A0A9D3SMR3"/>
<proteinExistence type="inferred from homology"/>
<dbReference type="Proteomes" id="UP000824219">
    <property type="component" value="Linkage Group LG07"/>
</dbReference>
<gene>
    <name evidence="3" type="ORF">KOW79_006079</name>
</gene>
<accession>A0A9D3SMR3</accession>
<dbReference type="InterPro" id="IPR006571">
    <property type="entry name" value="TLDc_dom"/>
</dbReference>
<dbReference type="SUPFAM" id="SSF52540">
    <property type="entry name" value="P-loop containing nucleoside triphosphate hydrolases"/>
    <property type="match status" value="1"/>
</dbReference>
<name>A0A9D3SMR3_9TELE</name>
<dbReference type="OrthoDB" id="25620at2759"/>
<dbReference type="Gene3D" id="2.40.128.20">
    <property type="match status" value="2"/>
</dbReference>
<dbReference type="InterPro" id="IPR012674">
    <property type="entry name" value="Calycin"/>
</dbReference>
<dbReference type="InterPro" id="IPR022272">
    <property type="entry name" value="Lipocalin_CS"/>
</dbReference>
<reference evidence="3 4" key="1">
    <citation type="submission" date="2021-06" db="EMBL/GenBank/DDBJ databases">
        <title>Chromosome-level genome assembly of the red-tail catfish (Hemibagrus wyckioides).</title>
        <authorList>
            <person name="Shao F."/>
        </authorList>
    </citation>
    <scope>NUCLEOTIDE SEQUENCE [LARGE SCALE GENOMIC DNA]</scope>
    <source>
        <strain evidence="3">EC202008001</strain>
        <tissue evidence="3">Blood</tissue>
    </source>
</reference>
<dbReference type="SMART" id="SM00584">
    <property type="entry name" value="TLDc"/>
    <property type="match status" value="1"/>
</dbReference>
<feature type="domain" description="TLDc" evidence="2">
    <location>
        <begin position="2"/>
        <end position="161"/>
    </location>
</feature>
<dbReference type="InterPro" id="IPR000566">
    <property type="entry name" value="Lipocln_cytosolic_FA-bd_dom"/>
</dbReference>
<dbReference type="InterPro" id="IPR027417">
    <property type="entry name" value="P-loop_NTPase"/>
</dbReference>
<dbReference type="GO" id="GO:0006955">
    <property type="term" value="P:immune response"/>
    <property type="evidence" value="ECO:0007669"/>
    <property type="project" value="TreeGrafter"/>
</dbReference>
<protein>
    <recommendedName>
        <fullName evidence="2">TLDc domain-containing protein</fullName>
    </recommendedName>
</protein>
<dbReference type="CDD" id="cd00882">
    <property type="entry name" value="Ras_like_GTPase"/>
    <property type="match status" value="1"/>
</dbReference>
<organism evidence="3 4">
    <name type="scientific">Hemibagrus wyckioides</name>
    <dbReference type="NCBI Taxonomy" id="337641"/>
    <lineage>
        <taxon>Eukaryota</taxon>
        <taxon>Metazoa</taxon>
        <taxon>Chordata</taxon>
        <taxon>Craniata</taxon>
        <taxon>Vertebrata</taxon>
        <taxon>Euteleostomi</taxon>
        <taxon>Actinopterygii</taxon>
        <taxon>Neopterygii</taxon>
        <taxon>Teleostei</taxon>
        <taxon>Ostariophysi</taxon>
        <taxon>Siluriformes</taxon>
        <taxon>Bagridae</taxon>
        <taxon>Hemibagrus</taxon>
    </lineage>
</organism>
<dbReference type="PANTHER" id="PTHR14241:SF19">
    <property type="entry name" value="INTERFERON-INDUCED PROTEIN 44-LIKE ISOFORM X1-RELATED"/>
    <property type="match status" value="1"/>
</dbReference>
<dbReference type="PROSITE" id="PS51886">
    <property type="entry name" value="TLDC"/>
    <property type="match status" value="1"/>
</dbReference>
<dbReference type="SUPFAM" id="SSF50814">
    <property type="entry name" value="Lipocalins"/>
    <property type="match status" value="1"/>
</dbReference>
<evidence type="ECO:0000313" key="4">
    <source>
        <dbReference type="Proteomes" id="UP000824219"/>
    </source>
</evidence>
<dbReference type="Pfam" id="PF07534">
    <property type="entry name" value="TLD"/>
    <property type="match status" value="1"/>
</dbReference>